<reference evidence="1 2" key="1">
    <citation type="submission" date="2014-07" db="EMBL/GenBank/DDBJ databases">
        <title>Draft genome sequence of Nonlabens ulvanivorans, an ulvan degrading bacterium.</title>
        <authorList>
            <person name="Kopel M."/>
            <person name="Helbert W."/>
            <person name="Henrissat B."/>
            <person name="Doniger T."/>
            <person name="Banin E."/>
        </authorList>
    </citation>
    <scope>NUCLEOTIDE SEQUENCE [LARGE SCALE GENOMIC DNA]</scope>
    <source>
        <strain evidence="1 2">PLR</strain>
    </source>
</reference>
<dbReference type="RefSeq" id="WP_036580918.1">
    <property type="nucleotide sequence ID" value="NZ_JPJI01000026.1"/>
</dbReference>
<dbReference type="Proteomes" id="UP000028531">
    <property type="component" value="Unassembled WGS sequence"/>
</dbReference>
<accession>A0A084JX38</accession>
<dbReference type="OrthoDB" id="1448115at2"/>
<dbReference type="AlphaFoldDB" id="A0A084JX38"/>
<evidence type="ECO:0000313" key="2">
    <source>
        <dbReference type="Proteomes" id="UP000028531"/>
    </source>
</evidence>
<gene>
    <name evidence="1" type="ORF">IL45_04735</name>
</gene>
<dbReference type="EMBL" id="JPJI01000026">
    <property type="protein sequence ID" value="KEZ93522.1"/>
    <property type="molecule type" value="Genomic_DNA"/>
</dbReference>
<comment type="caution">
    <text evidence="1">The sequence shown here is derived from an EMBL/GenBank/DDBJ whole genome shotgun (WGS) entry which is preliminary data.</text>
</comment>
<evidence type="ECO:0000313" key="1">
    <source>
        <dbReference type="EMBL" id="KEZ93522.1"/>
    </source>
</evidence>
<organism evidence="1 2">
    <name type="scientific">Nonlabens ulvanivorans</name>
    <name type="common">Persicivirga ulvanivorans</name>
    <dbReference type="NCBI Taxonomy" id="906888"/>
    <lineage>
        <taxon>Bacteria</taxon>
        <taxon>Pseudomonadati</taxon>
        <taxon>Bacteroidota</taxon>
        <taxon>Flavobacteriia</taxon>
        <taxon>Flavobacteriales</taxon>
        <taxon>Flavobacteriaceae</taxon>
        <taxon>Nonlabens</taxon>
    </lineage>
</organism>
<name>A0A084JX38_NONUL</name>
<protein>
    <submittedName>
        <fullName evidence="1">Uncharacterized protein</fullName>
    </submittedName>
</protein>
<proteinExistence type="predicted"/>
<sequence length="68" mass="7892">MRELKIELSEEQYKLLNQEIANGTQINFEEETHSGFTVELNSIEGGISWIDFKMQNELEIGEVTWSLT</sequence>